<evidence type="ECO:0000313" key="4">
    <source>
        <dbReference type="Proteomes" id="UP000053593"/>
    </source>
</evidence>
<dbReference type="InterPro" id="IPR002685">
    <property type="entry name" value="Glyco_trans_15"/>
</dbReference>
<keyword evidence="4" id="KW-1185">Reference proteome</keyword>
<dbReference type="GO" id="GO:0016020">
    <property type="term" value="C:membrane"/>
    <property type="evidence" value="ECO:0007669"/>
    <property type="project" value="InterPro"/>
</dbReference>
<accession>A0A0D0C8L8</accession>
<dbReference type="HOGENOM" id="CLU_2146139_0_0_1"/>
<dbReference type="SUPFAM" id="SSF53448">
    <property type="entry name" value="Nucleotide-diphospho-sugar transferases"/>
    <property type="match status" value="1"/>
</dbReference>
<dbReference type="GO" id="GO:0006487">
    <property type="term" value="P:protein N-linked glycosylation"/>
    <property type="evidence" value="ECO:0007669"/>
    <property type="project" value="TreeGrafter"/>
</dbReference>
<name>A0A0D0C8L8_9AGAR</name>
<dbReference type="InterPro" id="IPR029044">
    <property type="entry name" value="Nucleotide-diphossugar_trans"/>
</dbReference>
<dbReference type="Gene3D" id="3.90.550.10">
    <property type="entry name" value="Spore Coat Polysaccharide Biosynthesis Protein SpsA, Chain A"/>
    <property type="match status" value="1"/>
</dbReference>
<dbReference type="GO" id="GO:0000032">
    <property type="term" value="P:cell wall mannoprotein biosynthetic process"/>
    <property type="evidence" value="ECO:0007669"/>
    <property type="project" value="TreeGrafter"/>
</dbReference>
<sequence length="112" mass="13086">MEENNKVYGFPIAVYKISATARTLWRAVIDFIKAYPEYLAHDNAMGFISDDDGRTYNRCHFWSNFEIADMDFWRGPAYTALFEYLDSHGGFIMSVTTITVVSHHRLLHYVYT</sequence>
<dbReference type="AlphaFoldDB" id="A0A0D0C8L8"/>
<dbReference type="Pfam" id="PF01793">
    <property type="entry name" value="Glyco_transf_15"/>
    <property type="match status" value="1"/>
</dbReference>
<comment type="similarity">
    <text evidence="1">Belongs to the glycosyltransferase 15 family.</text>
</comment>
<dbReference type="Proteomes" id="UP000053593">
    <property type="component" value="Unassembled WGS sequence"/>
</dbReference>
<dbReference type="GO" id="GO:0005794">
    <property type="term" value="C:Golgi apparatus"/>
    <property type="evidence" value="ECO:0007669"/>
    <property type="project" value="TreeGrafter"/>
</dbReference>
<dbReference type="GO" id="GO:0000026">
    <property type="term" value="F:alpha-1,2-mannosyltransferase activity"/>
    <property type="evidence" value="ECO:0007669"/>
    <property type="project" value="TreeGrafter"/>
</dbReference>
<gene>
    <name evidence="3" type="ORF">GYMLUDRAFT_50741</name>
</gene>
<dbReference type="EMBL" id="KN834872">
    <property type="protein sequence ID" value="KIK51113.1"/>
    <property type="molecule type" value="Genomic_DNA"/>
</dbReference>
<proteinExistence type="inferred from homology"/>
<dbReference type="PANTHER" id="PTHR31121:SF6">
    <property type="entry name" value="ALPHA-1,2 MANNOSYLTRANSFERASE KTR1"/>
    <property type="match status" value="1"/>
</dbReference>
<keyword evidence="2 3" id="KW-0808">Transferase</keyword>
<evidence type="ECO:0000256" key="1">
    <source>
        <dbReference type="ARBA" id="ARBA00007677"/>
    </source>
</evidence>
<dbReference type="PANTHER" id="PTHR31121">
    <property type="entry name" value="ALPHA-1,2 MANNOSYLTRANSFERASE KTR1"/>
    <property type="match status" value="1"/>
</dbReference>
<reference evidence="3 4" key="1">
    <citation type="submission" date="2014-04" db="EMBL/GenBank/DDBJ databases">
        <title>Evolutionary Origins and Diversification of the Mycorrhizal Mutualists.</title>
        <authorList>
            <consortium name="DOE Joint Genome Institute"/>
            <consortium name="Mycorrhizal Genomics Consortium"/>
            <person name="Kohler A."/>
            <person name="Kuo A."/>
            <person name="Nagy L.G."/>
            <person name="Floudas D."/>
            <person name="Copeland A."/>
            <person name="Barry K.W."/>
            <person name="Cichocki N."/>
            <person name="Veneault-Fourrey C."/>
            <person name="LaButti K."/>
            <person name="Lindquist E.A."/>
            <person name="Lipzen A."/>
            <person name="Lundell T."/>
            <person name="Morin E."/>
            <person name="Murat C."/>
            <person name="Riley R."/>
            <person name="Ohm R."/>
            <person name="Sun H."/>
            <person name="Tunlid A."/>
            <person name="Henrissat B."/>
            <person name="Grigoriev I.V."/>
            <person name="Hibbett D.S."/>
            <person name="Martin F."/>
        </authorList>
    </citation>
    <scope>NUCLEOTIDE SEQUENCE [LARGE SCALE GENOMIC DNA]</scope>
    <source>
        <strain evidence="3 4">FD-317 M1</strain>
    </source>
</reference>
<evidence type="ECO:0000256" key="2">
    <source>
        <dbReference type="ARBA" id="ARBA00022679"/>
    </source>
</evidence>
<protein>
    <submittedName>
        <fullName evidence="3">Glycosyltransferase family 15 protein</fullName>
    </submittedName>
</protein>
<evidence type="ECO:0000313" key="3">
    <source>
        <dbReference type="EMBL" id="KIK51113.1"/>
    </source>
</evidence>
<dbReference type="OrthoDB" id="439943at2759"/>
<organism evidence="3 4">
    <name type="scientific">Collybiopsis luxurians FD-317 M1</name>
    <dbReference type="NCBI Taxonomy" id="944289"/>
    <lineage>
        <taxon>Eukaryota</taxon>
        <taxon>Fungi</taxon>
        <taxon>Dikarya</taxon>
        <taxon>Basidiomycota</taxon>
        <taxon>Agaricomycotina</taxon>
        <taxon>Agaricomycetes</taxon>
        <taxon>Agaricomycetidae</taxon>
        <taxon>Agaricales</taxon>
        <taxon>Marasmiineae</taxon>
        <taxon>Omphalotaceae</taxon>
        <taxon>Collybiopsis</taxon>
        <taxon>Collybiopsis luxurians</taxon>
    </lineage>
</organism>